<feature type="signal peptide" evidence="1">
    <location>
        <begin position="1"/>
        <end position="20"/>
    </location>
</feature>
<dbReference type="Proteomes" id="UP000198755">
    <property type="component" value="Unassembled WGS sequence"/>
</dbReference>
<accession>A0A1I3VZW8</accession>
<name>A0A1I3VZW8_9HYPH</name>
<feature type="chain" id="PRO_5011773461" description="Cysteine rich repeat-containing protein" evidence="1">
    <location>
        <begin position="21"/>
        <end position="83"/>
    </location>
</feature>
<evidence type="ECO:0008006" key="4">
    <source>
        <dbReference type="Google" id="ProtNLM"/>
    </source>
</evidence>
<sequence length="83" mass="8880">MKRAVTAVLASLLMTSGALCASYQKEQAACQDDAMRLCGPYIPDHGKIHACLVTYKANISPACRAVVAPSSSHASKHHHHHKS</sequence>
<evidence type="ECO:0000256" key="1">
    <source>
        <dbReference type="SAM" id="SignalP"/>
    </source>
</evidence>
<keyword evidence="3" id="KW-1185">Reference proteome</keyword>
<evidence type="ECO:0000313" key="2">
    <source>
        <dbReference type="EMBL" id="SFJ99897.1"/>
    </source>
</evidence>
<dbReference type="RefSeq" id="WP_091676097.1">
    <property type="nucleotide sequence ID" value="NZ_FOSN01000001.1"/>
</dbReference>
<gene>
    <name evidence="2" type="ORF">SAMN05444581_101184</name>
</gene>
<organism evidence="2 3">
    <name type="scientific">Methylocapsa palsarum</name>
    <dbReference type="NCBI Taxonomy" id="1612308"/>
    <lineage>
        <taxon>Bacteria</taxon>
        <taxon>Pseudomonadati</taxon>
        <taxon>Pseudomonadota</taxon>
        <taxon>Alphaproteobacteria</taxon>
        <taxon>Hyphomicrobiales</taxon>
        <taxon>Beijerinckiaceae</taxon>
        <taxon>Methylocapsa</taxon>
    </lineage>
</organism>
<protein>
    <recommendedName>
        <fullName evidence="4">Cysteine rich repeat-containing protein</fullName>
    </recommendedName>
</protein>
<dbReference type="AlphaFoldDB" id="A0A1I3VZW8"/>
<proteinExistence type="predicted"/>
<dbReference type="EMBL" id="FOSN01000001">
    <property type="protein sequence ID" value="SFJ99897.1"/>
    <property type="molecule type" value="Genomic_DNA"/>
</dbReference>
<keyword evidence="1" id="KW-0732">Signal</keyword>
<dbReference type="OrthoDB" id="7998990at2"/>
<evidence type="ECO:0000313" key="3">
    <source>
        <dbReference type="Proteomes" id="UP000198755"/>
    </source>
</evidence>
<reference evidence="2 3" key="1">
    <citation type="submission" date="2016-10" db="EMBL/GenBank/DDBJ databases">
        <authorList>
            <person name="de Groot N.N."/>
        </authorList>
    </citation>
    <scope>NUCLEOTIDE SEQUENCE [LARGE SCALE GENOMIC DNA]</scope>
    <source>
        <strain evidence="2 3">NE2</strain>
    </source>
</reference>